<dbReference type="STRING" id="407036.SAMN05216243_1434"/>
<gene>
    <name evidence="1" type="ORF">SAMN05216243_1434</name>
</gene>
<dbReference type="AlphaFoldDB" id="A0A1G8Y6X1"/>
<dbReference type="EMBL" id="FNFL01000002">
    <property type="protein sequence ID" value="SDJ98387.1"/>
    <property type="molecule type" value="Genomic_DNA"/>
</dbReference>
<keyword evidence="2" id="KW-1185">Reference proteome</keyword>
<sequence length="85" mass="9860">MLKLKYRYVKKVMAIDESPEKKLFLTNLTVSYEERRQLKSTDVDPMAPLPWGDNYSLLGFRLCCRFGGMSCRQGSLHVFHNELTG</sequence>
<organism evidence="1 2">
    <name type="scientific">Sediminibacillus albus</name>
    <dbReference type="NCBI Taxonomy" id="407036"/>
    <lineage>
        <taxon>Bacteria</taxon>
        <taxon>Bacillati</taxon>
        <taxon>Bacillota</taxon>
        <taxon>Bacilli</taxon>
        <taxon>Bacillales</taxon>
        <taxon>Bacillaceae</taxon>
        <taxon>Sediminibacillus</taxon>
    </lineage>
</organism>
<dbReference type="Proteomes" id="UP000198694">
    <property type="component" value="Unassembled WGS sequence"/>
</dbReference>
<accession>A0A1G8Y6X1</accession>
<evidence type="ECO:0000313" key="1">
    <source>
        <dbReference type="EMBL" id="SDJ98387.1"/>
    </source>
</evidence>
<proteinExistence type="predicted"/>
<evidence type="ECO:0000313" key="2">
    <source>
        <dbReference type="Proteomes" id="UP000198694"/>
    </source>
</evidence>
<name>A0A1G8Y6X1_9BACI</name>
<protein>
    <submittedName>
        <fullName evidence="1">Uncharacterized protein</fullName>
    </submittedName>
</protein>
<reference evidence="1 2" key="1">
    <citation type="submission" date="2016-10" db="EMBL/GenBank/DDBJ databases">
        <authorList>
            <person name="de Groot N.N."/>
        </authorList>
    </citation>
    <scope>NUCLEOTIDE SEQUENCE [LARGE SCALE GENOMIC DNA]</scope>
    <source>
        <strain evidence="1 2">CGMCC 1.6502</strain>
    </source>
</reference>